<dbReference type="Gene3D" id="3.40.50.1820">
    <property type="entry name" value="alpha/beta hydrolase"/>
    <property type="match status" value="1"/>
</dbReference>
<evidence type="ECO:0000259" key="5">
    <source>
        <dbReference type="Pfam" id="PF00151"/>
    </source>
</evidence>
<evidence type="ECO:0000256" key="4">
    <source>
        <dbReference type="RuleBase" id="RU004262"/>
    </source>
</evidence>
<dbReference type="RefSeq" id="XP_047737022.1">
    <property type="nucleotide sequence ID" value="XM_047881066.1"/>
</dbReference>
<comment type="subcellular location">
    <subcellularLocation>
        <location evidence="1">Secreted</location>
    </subcellularLocation>
</comment>
<evidence type="ECO:0000313" key="7">
    <source>
        <dbReference type="RefSeq" id="XP_047737022.1"/>
    </source>
</evidence>
<evidence type="ECO:0000256" key="1">
    <source>
        <dbReference type="ARBA" id="ARBA00004613"/>
    </source>
</evidence>
<feature type="domain" description="Lipase" evidence="5">
    <location>
        <begin position="101"/>
        <end position="375"/>
    </location>
</feature>
<dbReference type="CDD" id="cd00707">
    <property type="entry name" value="Pancreat_lipase_like"/>
    <property type="match status" value="1"/>
</dbReference>
<dbReference type="PANTHER" id="PTHR11610">
    <property type="entry name" value="LIPASE"/>
    <property type="match status" value="1"/>
</dbReference>
<gene>
    <name evidence="7" type="primary">LOC108675027</name>
</gene>
<accession>A0A979FKF5</accession>
<dbReference type="InterPro" id="IPR013818">
    <property type="entry name" value="Lipase"/>
</dbReference>
<dbReference type="Proteomes" id="UP000694843">
    <property type="component" value="Unplaced"/>
</dbReference>
<proteinExistence type="inferred from homology"/>
<dbReference type="InterPro" id="IPR033906">
    <property type="entry name" value="Lipase_N"/>
</dbReference>
<organism evidence="6 7">
    <name type="scientific">Hyalella azteca</name>
    <name type="common">Amphipod</name>
    <dbReference type="NCBI Taxonomy" id="294128"/>
    <lineage>
        <taxon>Eukaryota</taxon>
        <taxon>Metazoa</taxon>
        <taxon>Ecdysozoa</taxon>
        <taxon>Arthropoda</taxon>
        <taxon>Crustacea</taxon>
        <taxon>Multicrustacea</taxon>
        <taxon>Malacostraca</taxon>
        <taxon>Eumalacostraca</taxon>
        <taxon>Peracarida</taxon>
        <taxon>Amphipoda</taxon>
        <taxon>Senticaudata</taxon>
        <taxon>Talitrida</taxon>
        <taxon>Talitroidea</taxon>
        <taxon>Hyalellidae</taxon>
        <taxon>Hyalella</taxon>
    </lineage>
</organism>
<evidence type="ECO:0000256" key="3">
    <source>
        <dbReference type="ARBA" id="ARBA00022525"/>
    </source>
</evidence>
<dbReference type="GO" id="GO:0016042">
    <property type="term" value="P:lipid catabolic process"/>
    <property type="evidence" value="ECO:0007669"/>
    <property type="project" value="TreeGrafter"/>
</dbReference>
<dbReference type="GeneID" id="108675027"/>
<dbReference type="Pfam" id="PF00151">
    <property type="entry name" value="Lipase"/>
    <property type="match status" value="1"/>
</dbReference>
<dbReference type="SUPFAM" id="SSF53474">
    <property type="entry name" value="alpha/beta-Hydrolases"/>
    <property type="match status" value="1"/>
</dbReference>
<evidence type="ECO:0000313" key="6">
    <source>
        <dbReference type="Proteomes" id="UP000694843"/>
    </source>
</evidence>
<dbReference type="InterPro" id="IPR029058">
    <property type="entry name" value="AB_hydrolase_fold"/>
</dbReference>
<keyword evidence="6" id="KW-1185">Reference proteome</keyword>
<dbReference type="PANTHER" id="PTHR11610:SF185">
    <property type="entry name" value="LD47264P"/>
    <property type="match status" value="1"/>
</dbReference>
<dbReference type="AlphaFoldDB" id="A0A979FKF5"/>
<name>A0A979FKF5_HYAAZ</name>
<comment type="similarity">
    <text evidence="2 4">Belongs to the AB hydrolase superfamily. Lipase family.</text>
</comment>
<dbReference type="GO" id="GO:0005615">
    <property type="term" value="C:extracellular space"/>
    <property type="evidence" value="ECO:0007669"/>
    <property type="project" value="TreeGrafter"/>
</dbReference>
<keyword evidence="3" id="KW-0964">Secreted</keyword>
<sequence length="657" mass="73103">MEGNRFIFFVAYVIRAVMGDNSWNPKLLQKVNDERPDCRPPYGCFPLAPPWVSADRPVALPPLPTHIVAPNFSFYSRTISEGMAIDEKNLTWLNGLALSPHLQVVFIAHGFIESGLTPWVGLMVKSLLRTQPLSKGLHRIEDNPEEEEAVVVVVVDWRVGAQSPYAQAVANARLVGAMTGHLIMRMQEVLSLNGSSFHLVGHSLGSHLMGYAGSYTSTFGDKPSLVGRITALDPAGPFFRNVDPLVRLDPSDAEYVDVIHTDSNEILPGIPMSLGNPDPLGHVDFYPNGGSQQPGCSSSLGEELVLNQRDLKTGLLDFMGCHHQRSVHYFLESIANACSFVAVECSSWENYQNGFCWDCTKNFCAYMGYHATPGRKVTANFRPTETINHTFSYESKNKNIETDVSITDSIEAFISAVKGAIFETEIQLTEVEHDPFLFPNDYPEAEAGNFSEYRFTDNFQEFINLTEELRRFRSRRDLTINHVVASAEKKLAYNTSPKTLYQQRLNSRATRSKKMFLATRHGSPFCGHQVRVTVRSSSSAASYRHGGEVLRLNIILRASSSSASFSMPSHGTMFLAPGSSRSIVTALDDIGRLQALVVEFAAPDDLLQSFLLWRFQSPVVHLSSLVVEFLATGEKIVYPVTPQELRMGEVRSLRPER</sequence>
<protein>
    <submittedName>
        <fullName evidence="7">Lipase member H isoform X2</fullName>
    </submittedName>
</protein>
<evidence type="ECO:0000256" key="2">
    <source>
        <dbReference type="ARBA" id="ARBA00010701"/>
    </source>
</evidence>
<reference evidence="7" key="1">
    <citation type="submission" date="2025-08" db="UniProtKB">
        <authorList>
            <consortium name="RefSeq"/>
        </authorList>
    </citation>
    <scope>IDENTIFICATION</scope>
    <source>
        <tissue evidence="7">Whole organism</tissue>
    </source>
</reference>
<dbReference type="InterPro" id="IPR000734">
    <property type="entry name" value="TAG_lipase"/>
</dbReference>
<dbReference type="GO" id="GO:0016298">
    <property type="term" value="F:lipase activity"/>
    <property type="evidence" value="ECO:0007669"/>
    <property type="project" value="InterPro"/>
</dbReference>